<accession>A0AAV4GA59</accession>
<dbReference type="EMBL" id="BMAT01001274">
    <property type="protein sequence ID" value="GFR82512.1"/>
    <property type="molecule type" value="Genomic_DNA"/>
</dbReference>
<gene>
    <name evidence="1" type="ORF">ElyMa_000629100</name>
</gene>
<protein>
    <submittedName>
        <fullName evidence="1">Uncharacterized protein</fullName>
    </submittedName>
</protein>
<reference evidence="1 2" key="1">
    <citation type="journal article" date="2021" name="Elife">
        <title>Chloroplast acquisition without the gene transfer in kleptoplastic sea slugs, Plakobranchus ocellatus.</title>
        <authorList>
            <person name="Maeda T."/>
            <person name="Takahashi S."/>
            <person name="Yoshida T."/>
            <person name="Shimamura S."/>
            <person name="Takaki Y."/>
            <person name="Nagai Y."/>
            <person name="Toyoda A."/>
            <person name="Suzuki Y."/>
            <person name="Arimoto A."/>
            <person name="Ishii H."/>
            <person name="Satoh N."/>
            <person name="Nishiyama T."/>
            <person name="Hasebe M."/>
            <person name="Maruyama T."/>
            <person name="Minagawa J."/>
            <person name="Obokata J."/>
            <person name="Shigenobu S."/>
        </authorList>
    </citation>
    <scope>NUCLEOTIDE SEQUENCE [LARGE SCALE GENOMIC DNA]</scope>
</reference>
<evidence type="ECO:0000313" key="1">
    <source>
        <dbReference type="EMBL" id="GFR82512.1"/>
    </source>
</evidence>
<comment type="caution">
    <text evidence="1">The sequence shown here is derived from an EMBL/GenBank/DDBJ whole genome shotgun (WGS) entry which is preliminary data.</text>
</comment>
<organism evidence="1 2">
    <name type="scientific">Elysia marginata</name>
    <dbReference type="NCBI Taxonomy" id="1093978"/>
    <lineage>
        <taxon>Eukaryota</taxon>
        <taxon>Metazoa</taxon>
        <taxon>Spiralia</taxon>
        <taxon>Lophotrochozoa</taxon>
        <taxon>Mollusca</taxon>
        <taxon>Gastropoda</taxon>
        <taxon>Heterobranchia</taxon>
        <taxon>Euthyneura</taxon>
        <taxon>Panpulmonata</taxon>
        <taxon>Sacoglossa</taxon>
        <taxon>Placobranchoidea</taxon>
        <taxon>Plakobranchidae</taxon>
        <taxon>Elysia</taxon>
    </lineage>
</organism>
<keyword evidence="2" id="KW-1185">Reference proteome</keyword>
<dbReference type="AlphaFoldDB" id="A0AAV4GA59"/>
<dbReference type="Proteomes" id="UP000762676">
    <property type="component" value="Unassembled WGS sequence"/>
</dbReference>
<sequence length="134" mass="15177">MVPDKDVRFKVTVTVNVKVSVPLHPQDVHVIKIVHHLLAGDRQRIVYQHIVPALCLAVRHPLRDRKVRGSIPARVKPRTLKVVSAADPPSVWHYGFSAKSGRPGVRIMRLGMVYASAPYITVWQHAFNCPQRRL</sequence>
<proteinExistence type="predicted"/>
<evidence type="ECO:0000313" key="2">
    <source>
        <dbReference type="Proteomes" id="UP000762676"/>
    </source>
</evidence>
<name>A0AAV4GA59_9GAST</name>